<comment type="similarity">
    <text evidence="2">Belongs to the anion exchanger (TC 2.A.31) family.</text>
</comment>
<evidence type="ECO:0000256" key="5">
    <source>
        <dbReference type="ARBA" id="ARBA00022681"/>
    </source>
</evidence>
<sequence length="999" mass="111672">MFFSVPPSSLRSSSRARVERANKGWDIPASSAGDQVGGPARRAPPGLSAIGDQQRLQVEEEEEKEAPLQAIIIPANPEAYLNVNTNATTRGDAQAYVELNEFQGNRWLETARWLGYEENFNPKTEQWGPSHVSFLTFKSLLQLRKLMSSGAFLFDLNTSSLSLVAEKVVDELLSKNEIGASDREGLLRALLMRRRSVSVSQHCQKMSKQAWSAHPFCPFSQSGGALVTETGDIQMQTFSVTNKRDCSDNVEASVVLTGFKYAPCLLGVLEFLQKPVVAFVRLTDSVVMDSALEIPVPVRFVFVLVGPSQSEVDYSESGRAMGALMADWVFCLEAFLAQTEKDVTNAIADFMDCSIVIPPTEIQDKMMLEPIISFQKRMLRDRLRPTDTRLAFGDRFNAPKPPETPREDPLARTGYPFGGMIKDLKRRYRHYISDYTDALNPQVLAAIIFIYFAALSPAITFGGLLADKTEKMMGVSELMISTSVQGIIFCLIAAQPVLVIGFSGPLLLFEEAFYSVVLQVPRHRVHCGPDLGGDVADCDRRPHRGFGRQLPGQIYLTLHSRDLLHPHFSHFHLRDLQQAHQGFFFSSHRHHPFRPCCVCCLSPLSYLLSPQIFKTHPLILNYDHLNTSMEDPFHPIFIEKMEYHPEGNITVLVEEMERPYPNTALLSMCLMFGCFSIAYFLRGFKTGHFLPGRIRRLIGDFGVPIAIFVMIAIDICIEDAYTQKLVVPDGIQVSNPKARGWFISPLGENQPFPVWMMGACCVPALLVFILIFLESQITTLIVSKPERMMVKGSGFHWDLLVLVTMGGVSSIFGVPWLSAATVRSVTHANALTVMSKGPKPEIEKVLEQRISGIVVALLVGVSIYMGPILEMIPMTALFGIFLYMGITSLSGIQMWDRILLLITPKKYHPSDAYATRVKTMRMHLYTLIQILCLAVLWVVKMSDFSLALPFVLTLTIPLRMFMTGRVFSAMEMKCLDADDAKVTFEEEPGVDVYDESPLP</sequence>
<feature type="transmembrane region" description="Helical" evidence="12">
    <location>
        <begin position="664"/>
        <end position="681"/>
    </location>
</feature>
<keyword evidence="6 12" id="KW-0812">Transmembrane</keyword>
<evidence type="ECO:0000259" key="14">
    <source>
        <dbReference type="Pfam" id="PF07565"/>
    </source>
</evidence>
<gene>
    <name evidence="15" type="ORF">GSTENG00007179001</name>
</gene>
<keyword evidence="9 12" id="KW-0472">Membrane</keyword>
<reference evidence="15" key="2">
    <citation type="submission" date="2004-02" db="EMBL/GenBank/DDBJ databases">
        <authorList>
            <consortium name="Genoscope"/>
            <consortium name="Whitehead Institute Centre for Genome Research"/>
        </authorList>
    </citation>
    <scope>NUCLEOTIDE SEQUENCE</scope>
</reference>
<comment type="catalytic activity">
    <reaction evidence="10">
        <text>hydrogencarbonate(in) + chloride(out) = hydrogencarbonate(out) + chloride(in)</text>
        <dbReference type="Rhea" id="RHEA:72363"/>
        <dbReference type="ChEBI" id="CHEBI:17544"/>
        <dbReference type="ChEBI" id="CHEBI:17996"/>
    </reaction>
</comment>
<evidence type="ECO:0000256" key="6">
    <source>
        <dbReference type="ARBA" id="ARBA00022692"/>
    </source>
</evidence>
<feature type="transmembrane region" description="Helical" evidence="12">
    <location>
        <begin position="487"/>
        <end position="509"/>
    </location>
</feature>
<dbReference type="KEGG" id="tng:GSTEN00007179G001"/>
<feature type="transmembrane region" description="Helical" evidence="12">
    <location>
        <begin position="876"/>
        <end position="895"/>
    </location>
</feature>
<dbReference type="Pfam" id="PF07565">
    <property type="entry name" value="Band_3_cyto"/>
    <property type="match status" value="1"/>
</dbReference>
<dbReference type="Gene3D" id="1.10.287.570">
    <property type="entry name" value="Helical hairpin bin"/>
    <property type="match status" value="1"/>
</dbReference>
<evidence type="ECO:0000256" key="4">
    <source>
        <dbReference type="ARBA" id="ARBA00022475"/>
    </source>
</evidence>
<feature type="domain" description="Band 3 cytoplasmic" evidence="14">
    <location>
        <begin position="94"/>
        <end position="363"/>
    </location>
</feature>
<keyword evidence="5" id="KW-0039">Anion exchange</keyword>
<dbReference type="PROSITE" id="PS00219">
    <property type="entry name" value="ANION_EXCHANGER_1"/>
    <property type="match status" value="1"/>
</dbReference>
<dbReference type="AlphaFoldDB" id="Q4T4S1"/>
<keyword evidence="4" id="KW-1003">Cell membrane</keyword>
<comment type="caution">
    <text evidence="15">The sequence shown here is derived from an EMBL/GenBank/DDBJ whole genome shotgun (WGS) entry which is preliminary data.</text>
</comment>
<feature type="transmembrane region" description="Helical" evidence="12">
    <location>
        <begin position="946"/>
        <end position="962"/>
    </location>
</feature>
<dbReference type="PRINTS" id="PR01231">
    <property type="entry name" value="HCO3TRNSPORT"/>
</dbReference>
<dbReference type="EMBL" id="CAAE01009556">
    <property type="protein sequence ID" value="CAF92111.1"/>
    <property type="molecule type" value="Genomic_DNA"/>
</dbReference>
<dbReference type="OrthoDB" id="1735926at2759"/>
<feature type="compositionally biased region" description="Low complexity" evidence="11">
    <location>
        <begin position="1"/>
        <end position="15"/>
    </location>
</feature>
<feature type="region of interest" description="Disordered" evidence="11">
    <location>
        <begin position="1"/>
        <end position="48"/>
    </location>
</feature>
<evidence type="ECO:0000256" key="11">
    <source>
        <dbReference type="SAM" id="MobiDB-lite"/>
    </source>
</evidence>
<evidence type="ECO:0000256" key="7">
    <source>
        <dbReference type="ARBA" id="ARBA00022989"/>
    </source>
</evidence>
<feature type="transmembrane region" description="Helical" evidence="12">
    <location>
        <begin position="922"/>
        <end position="939"/>
    </location>
</feature>
<reference evidence="15" key="1">
    <citation type="journal article" date="2004" name="Nature">
        <title>Genome duplication in the teleost fish Tetraodon nigroviridis reveals the early vertebrate proto-karyotype.</title>
        <authorList>
            <person name="Jaillon O."/>
            <person name="Aury J.-M."/>
            <person name="Brunet F."/>
            <person name="Petit J.-L."/>
            <person name="Stange-Thomann N."/>
            <person name="Mauceli E."/>
            <person name="Bouneau L."/>
            <person name="Fischer C."/>
            <person name="Ozouf-Costaz C."/>
            <person name="Bernot A."/>
            <person name="Nicaud S."/>
            <person name="Jaffe D."/>
            <person name="Fisher S."/>
            <person name="Lutfalla G."/>
            <person name="Dossat C."/>
            <person name="Segurens B."/>
            <person name="Dasilva C."/>
            <person name="Salanoubat M."/>
            <person name="Levy M."/>
            <person name="Boudet N."/>
            <person name="Castellano S."/>
            <person name="Anthouard V."/>
            <person name="Jubin C."/>
            <person name="Castelli V."/>
            <person name="Katinka M."/>
            <person name="Vacherie B."/>
            <person name="Biemont C."/>
            <person name="Skalli Z."/>
            <person name="Cattolico L."/>
            <person name="Poulain J."/>
            <person name="De Berardinis V."/>
            <person name="Cruaud C."/>
            <person name="Duprat S."/>
            <person name="Brottier P."/>
            <person name="Coutanceau J.-P."/>
            <person name="Gouzy J."/>
            <person name="Parra G."/>
            <person name="Lardier G."/>
            <person name="Chapple C."/>
            <person name="McKernan K.J."/>
            <person name="McEwan P."/>
            <person name="Bosak S."/>
            <person name="Kellis M."/>
            <person name="Volff J.-N."/>
            <person name="Guigo R."/>
            <person name="Zody M.C."/>
            <person name="Mesirov J."/>
            <person name="Lindblad-Toh K."/>
            <person name="Birren B."/>
            <person name="Nusbaum C."/>
            <person name="Kahn D."/>
            <person name="Robinson-Rechavi M."/>
            <person name="Laudet V."/>
            <person name="Schachter V."/>
            <person name="Quetier F."/>
            <person name="Saurin W."/>
            <person name="Scarpelli C."/>
            <person name="Wincker P."/>
            <person name="Lander E.S."/>
            <person name="Weissenbach J."/>
            <person name="Roest Crollius H."/>
        </authorList>
    </citation>
    <scope>NUCLEOTIDE SEQUENCE [LARGE SCALE GENOMIC DNA]</scope>
</reference>
<evidence type="ECO:0000256" key="1">
    <source>
        <dbReference type="ARBA" id="ARBA00004651"/>
    </source>
</evidence>
<feature type="transmembrane region" description="Helical" evidence="12">
    <location>
        <begin position="794"/>
        <end position="817"/>
    </location>
</feature>
<evidence type="ECO:0000256" key="8">
    <source>
        <dbReference type="ARBA" id="ARBA00023065"/>
    </source>
</evidence>
<dbReference type="FunFam" id="1.10.287.570:FF:000001">
    <property type="entry name" value="Anion exchange protein"/>
    <property type="match status" value="1"/>
</dbReference>
<feature type="transmembrane region" description="Helical" evidence="12">
    <location>
        <begin position="701"/>
        <end position="721"/>
    </location>
</feature>
<comment type="subcellular location">
    <subcellularLocation>
        <location evidence="1">Cell membrane</location>
        <topology evidence="1">Multi-pass membrane protein</topology>
    </subcellularLocation>
</comment>
<keyword evidence="7 12" id="KW-1133">Transmembrane helix</keyword>
<evidence type="ECO:0000256" key="12">
    <source>
        <dbReference type="SAM" id="Phobius"/>
    </source>
</evidence>
<evidence type="ECO:0000256" key="3">
    <source>
        <dbReference type="ARBA" id="ARBA00022448"/>
    </source>
</evidence>
<name>Q4T4S1_TETNG</name>
<dbReference type="InterPro" id="IPR018241">
    <property type="entry name" value="Anion_exchange_CS"/>
</dbReference>
<dbReference type="InterPro" id="IPR013769">
    <property type="entry name" value="Band3_cytoplasmic_dom"/>
</dbReference>
<protein>
    <submittedName>
        <fullName evidence="15">(spotted green pufferfish) hypothetical protein</fullName>
    </submittedName>
</protein>
<organism evidence="15">
    <name type="scientific">Tetraodon nigroviridis</name>
    <name type="common">Spotted green pufferfish</name>
    <name type="synonym">Chelonodon nigroviridis</name>
    <dbReference type="NCBI Taxonomy" id="99883"/>
    <lineage>
        <taxon>Eukaryota</taxon>
        <taxon>Metazoa</taxon>
        <taxon>Chordata</taxon>
        <taxon>Craniata</taxon>
        <taxon>Vertebrata</taxon>
        <taxon>Euteleostomi</taxon>
        <taxon>Actinopterygii</taxon>
        <taxon>Neopterygii</taxon>
        <taxon>Teleostei</taxon>
        <taxon>Neoteleostei</taxon>
        <taxon>Acanthomorphata</taxon>
        <taxon>Eupercaria</taxon>
        <taxon>Tetraodontiformes</taxon>
        <taxon>Tetradontoidea</taxon>
        <taxon>Tetraodontidae</taxon>
        <taxon>Tetraodon</taxon>
    </lineage>
</organism>
<dbReference type="InterPro" id="IPR016152">
    <property type="entry name" value="PTrfase/Anion_transptr"/>
</dbReference>
<dbReference type="PANTHER" id="PTHR11453">
    <property type="entry name" value="ANION EXCHANGE PROTEIN"/>
    <property type="match status" value="1"/>
</dbReference>
<dbReference type="InterPro" id="IPR011531">
    <property type="entry name" value="HCO3_transpt-like_TM_dom"/>
</dbReference>
<dbReference type="PANTHER" id="PTHR11453:SF12">
    <property type="entry name" value="BAND 3 ANION TRANSPORT PROTEIN"/>
    <property type="match status" value="1"/>
</dbReference>
<feature type="domain" description="Bicarbonate transporter-like transmembrane" evidence="13">
    <location>
        <begin position="646"/>
        <end position="978"/>
    </location>
</feature>
<dbReference type="SUPFAM" id="SSF55804">
    <property type="entry name" value="Phoshotransferase/anion transport protein"/>
    <property type="match status" value="1"/>
</dbReference>
<dbReference type="GO" id="GO:0051453">
    <property type="term" value="P:regulation of intracellular pH"/>
    <property type="evidence" value="ECO:0007669"/>
    <property type="project" value="TreeGrafter"/>
</dbReference>
<dbReference type="GO" id="GO:0008509">
    <property type="term" value="F:monoatomic anion transmembrane transporter activity"/>
    <property type="evidence" value="ECO:0007669"/>
    <property type="project" value="InterPro"/>
</dbReference>
<feature type="transmembrane region" description="Helical" evidence="12">
    <location>
        <begin position="850"/>
        <end position="869"/>
    </location>
</feature>
<evidence type="ECO:0000313" key="15">
    <source>
        <dbReference type="EMBL" id="CAF92111.1"/>
    </source>
</evidence>
<feature type="transmembrane region" description="Helical" evidence="12">
    <location>
        <begin position="443"/>
        <end position="466"/>
    </location>
</feature>
<dbReference type="PRINTS" id="PR00165">
    <property type="entry name" value="ANIONEXCHNGR"/>
</dbReference>
<evidence type="ECO:0000256" key="9">
    <source>
        <dbReference type="ARBA" id="ARBA00023136"/>
    </source>
</evidence>
<dbReference type="GO" id="GO:0016323">
    <property type="term" value="C:basolateral plasma membrane"/>
    <property type="evidence" value="ECO:0007669"/>
    <property type="project" value="TreeGrafter"/>
</dbReference>
<dbReference type="InterPro" id="IPR003020">
    <property type="entry name" value="HCO3_transpt_euk"/>
</dbReference>
<dbReference type="GO" id="GO:0005452">
    <property type="term" value="F:solute:inorganic anion antiporter activity"/>
    <property type="evidence" value="ECO:0007669"/>
    <property type="project" value="InterPro"/>
</dbReference>
<feature type="transmembrane region" description="Helical" evidence="12">
    <location>
        <begin position="752"/>
        <end position="773"/>
    </location>
</feature>
<evidence type="ECO:0000256" key="2">
    <source>
        <dbReference type="ARBA" id="ARBA00010993"/>
    </source>
</evidence>
<feature type="non-terminal residue" evidence="15">
    <location>
        <position position="1"/>
    </location>
</feature>
<evidence type="ECO:0000259" key="13">
    <source>
        <dbReference type="Pfam" id="PF00955"/>
    </source>
</evidence>
<dbReference type="Pfam" id="PF00955">
    <property type="entry name" value="HCO3_cotransp"/>
    <property type="match status" value="2"/>
</dbReference>
<feature type="domain" description="Bicarbonate transporter-like transmembrane" evidence="13">
    <location>
        <begin position="416"/>
        <end position="516"/>
    </location>
</feature>
<evidence type="ECO:0000256" key="10">
    <source>
        <dbReference type="ARBA" id="ARBA00049347"/>
    </source>
</evidence>
<keyword evidence="8" id="KW-0406">Ion transport</keyword>
<dbReference type="FunFam" id="3.40.930.10:FF:000020">
    <property type="entry name" value="Anion exchange protein"/>
    <property type="match status" value="1"/>
</dbReference>
<accession>Q4T4S1</accession>
<dbReference type="InterPro" id="IPR001717">
    <property type="entry name" value="Anion_exchange"/>
</dbReference>
<keyword evidence="3" id="KW-0813">Transport</keyword>
<proteinExistence type="inferred from homology"/>
<dbReference type="GO" id="GO:0015106">
    <property type="term" value="F:bicarbonate transmembrane transporter activity"/>
    <property type="evidence" value="ECO:0007669"/>
    <property type="project" value="TreeGrafter"/>
</dbReference>
<dbReference type="Gene3D" id="3.40.930.10">
    <property type="entry name" value="Mannitol-specific EII, Chain A"/>
    <property type="match status" value="1"/>
</dbReference>